<dbReference type="Gene3D" id="3.40.50.1000">
    <property type="entry name" value="HAD superfamily/HAD-like"/>
    <property type="match status" value="1"/>
</dbReference>
<dbReference type="SUPFAM" id="SSF56784">
    <property type="entry name" value="HAD-like"/>
    <property type="match status" value="1"/>
</dbReference>
<dbReference type="Proteomes" id="UP001497392">
    <property type="component" value="Unassembled WGS sequence"/>
</dbReference>
<dbReference type="InterPro" id="IPR023214">
    <property type="entry name" value="HAD_sf"/>
</dbReference>
<evidence type="ECO:0000313" key="2">
    <source>
        <dbReference type="Proteomes" id="UP001497392"/>
    </source>
</evidence>
<sequence>MSTSLWAFDFDGVVCNSVGESSKSAWKASARKWPEMFSKPDVQAREAEIEQKMRTVRPVVETGYENLVQVRCLLEGVSEDDILQHWHTILPESMQRWQLDRQELVELFGSTRDAWMADNLDGWLAANEIYEGVPAIVQHLRSQESFYIVTTKQARFTEALMHSMAKVPIASQDIFSTTVSGQPKSEILVDLQRQHPDMTYHFVEDKLGTLEKVCKVDALSGWQLYLVDWGYNTAEERDRAARNPRIAVMSLQDLRQATGCS</sequence>
<name>A0ABP1FUJ9_9CHLO</name>
<dbReference type="InterPro" id="IPR036412">
    <property type="entry name" value="HAD-like_sf"/>
</dbReference>
<protein>
    <submittedName>
        <fullName evidence="1">G6103 protein</fullName>
    </submittedName>
</protein>
<organism evidence="1 2">
    <name type="scientific">Coccomyxa viridis</name>
    <dbReference type="NCBI Taxonomy" id="1274662"/>
    <lineage>
        <taxon>Eukaryota</taxon>
        <taxon>Viridiplantae</taxon>
        <taxon>Chlorophyta</taxon>
        <taxon>core chlorophytes</taxon>
        <taxon>Trebouxiophyceae</taxon>
        <taxon>Trebouxiophyceae incertae sedis</taxon>
        <taxon>Coccomyxaceae</taxon>
        <taxon>Coccomyxa</taxon>
    </lineage>
</organism>
<keyword evidence="2" id="KW-1185">Reference proteome</keyword>
<accession>A0ABP1FUJ9</accession>
<dbReference type="EMBL" id="CAXHTA020000009">
    <property type="protein sequence ID" value="CAL5223568.1"/>
    <property type="molecule type" value="Genomic_DNA"/>
</dbReference>
<gene>
    <name evidence="1" type="primary">g6103</name>
    <name evidence="1" type="ORF">VP750_LOCUS5227</name>
</gene>
<dbReference type="PANTHER" id="PTHR15157:SF25">
    <property type="entry name" value="OS07G0418000 PROTEIN"/>
    <property type="match status" value="1"/>
</dbReference>
<evidence type="ECO:0000313" key="1">
    <source>
        <dbReference type="EMBL" id="CAL5223568.1"/>
    </source>
</evidence>
<dbReference type="PANTHER" id="PTHR15157">
    <property type="entry name" value="UV RADIATION RESISTANCE-ASSOCIATED GENE PROTEIN"/>
    <property type="match status" value="1"/>
</dbReference>
<comment type="caution">
    <text evidence="1">The sequence shown here is derived from an EMBL/GenBank/DDBJ whole genome shotgun (WGS) entry which is preliminary data.</text>
</comment>
<reference evidence="1 2" key="1">
    <citation type="submission" date="2024-06" db="EMBL/GenBank/DDBJ databases">
        <authorList>
            <person name="Kraege A."/>
            <person name="Thomma B."/>
        </authorList>
    </citation>
    <scope>NUCLEOTIDE SEQUENCE [LARGE SCALE GENOMIC DNA]</scope>
</reference>
<proteinExistence type="predicted"/>